<accession>A0A445A348</accession>
<feature type="region of interest" description="Disordered" evidence="1">
    <location>
        <begin position="11"/>
        <end position="43"/>
    </location>
</feature>
<dbReference type="Proteomes" id="UP000289738">
    <property type="component" value="Chromosome B03"/>
</dbReference>
<gene>
    <name evidence="2" type="ORF">Ahy_B03g066106</name>
</gene>
<keyword evidence="3" id="KW-1185">Reference proteome</keyword>
<organism evidence="2 3">
    <name type="scientific">Arachis hypogaea</name>
    <name type="common">Peanut</name>
    <dbReference type="NCBI Taxonomy" id="3818"/>
    <lineage>
        <taxon>Eukaryota</taxon>
        <taxon>Viridiplantae</taxon>
        <taxon>Streptophyta</taxon>
        <taxon>Embryophyta</taxon>
        <taxon>Tracheophyta</taxon>
        <taxon>Spermatophyta</taxon>
        <taxon>Magnoliopsida</taxon>
        <taxon>eudicotyledons</taxon>
        <taxon>Gunneridae</taxon>
        <taxon>Pentapetalae</taxon>
        <taxon>rosids</taxon>
        <taxon>fabids</taxon>
        <taxon>Fabales</taxon>
        <taxon>Fabaceae</taxon>
        <taxon>Papilionoideae</taxon>
        <taxon>50 kb inversion clade</taxon>
        <taxon>dalbergioids sensu lato</taxon>
        <taxon>Dalbergieae</taxon>
        <taxon>Pterocarpus clade</taxon>
        <taxon>Arachis</taxon>
    </lineage>
</organism>
<comment type="caution">
    <text evidence="2">The sequence shown here is derived from an EMBL/GenBank/DDBJ whole genome shotgun (WGS) entry which is preliminary data.</text>
</comment>
<feature type="compositionally biased region" description="Low complexity" evidence="1">
    <location>
        <begin position="12"/>
        <end position="43"/>
    </location>
</feature>
<reference evidence="2 3" key="1">
    <citation type="submission" date="2019-01" db="EMBL/GenBank/DDBJ databases">
        <title>Sequencing of cultivated peanut Arachis hypogaea provides insights into genome evolution and oil improvement.</title>
        <authorList>
            <person name="Chen X."/>
        </authorList>
    </citation>
    <scope>NUCLEOTIDE SEQUENCE [LARGE SCALE GENOMIC DNA]</scope>
    <source>
        <strain evidence="3">cv. Fuhuasheng</strain>
        <tissue evidence="2">Leaves</tissue>
    </source>
</reference>
<dbReference type="EMBL" id="SDMP01000013">
    <property type="protein sequence ID" value="RYR20871.1"/>
    <property type="molecule type" value="Genomic_DNA"/>
</dbReference>
<evidence type="ECO:0000256" key="1">
    <source>
        <dbReference type="SAM" id="MobiDB-lite"/>
    </source>
</evidence>
<evidence type="ECO:0000313" key="3">
    <source>
        <dbReference type="Proteomes" id="UP000289738"/>
    </source>
</evidence>
<dbReference type="AlphaFoldDB" id="A0A445A348"/>
<sequence length="74" mass="8126">MGCRYHCRLRAPLSSSSPPSSAYVSPPSLEVSSSSSSAVSVSSPMSLRSQRRLQAVYWLVEKVKMVLDGNCTFW</sequence>
<proteinExistence type="predicted"/>
<evidence type="ECO:0000313" key="2">
    <source>
        <dbReference type="EMBL" id="RYR20871.1"/>
    </source>
</evidence>
<protein>
    <submittedName>
        <fullName evidence="2">Uncharacterized protein</fullName>
    </submittedName>
</protein>
<name>A0A445A348_ARAHY</name>